<accession>A0A844FF08</accession>
<proteinExistence type="predicted"/>
<dbReference type="OrthoDB" id="3267930at2"/>
<feature type="domain" description="DUF4300" evidence="1">
    <location>
        <begin position="10"/>
        <end position="40"/>
    </location>
</feature>
<evidence type="ECO:0000313" key="3">
    <source>
        <dbReference type="Proteomes" id="UP000462760"/>
    </source>
</evidence>
<name>A0A844FF08_9FIRM</name>
<organism evidence="2 3">
    <name type="scientific">Anaerosalibacter bizertensis</name>
    <dbReference type="NCBI Taxonomy" id="932217"/>
    <lineage>
        <taxon>Bacteria</taxon>
        <taxon>Bacillati</taxon>
        <taxon>Bacillota</taxon>
        <taxon>Tissierellia</taxon>
        <taxon>Tissierellales</taxon>
        <taxon>Sporanaerobacteraceae</taxon>
        <taxon>Anaerosalibacter</taxon>
    </lineage>
</organism>
<evidence type="ECO:0000313" key="2">
    <source>
        <dbReference type="EMBL" id="MSS42593.1"/>
    </source>
</evidence>
<dbReference type="InterPro" id="IPR025389">
    <property type="entry name" value="DUF4300"/>
</dbReference>
<protein>
    <submittedName>
        <fullName evidence="2">DUF4300 family protein</fullName>
    </submittedName>
</protein>
<evidence type="ECO:0000259" key="1">
    <source>
        <dbReference type="Pfam" id="PF14133"/>
    </source>
</evidence>
<sequence length="40" mass="4377">MKKAMKSAGITSFTLMKNLISVSNPDTKNSSELFIDEDAL</sequence>
<reference evidence="2 3" key="1">
    <citation type="submission" date="2019-08" db="EMBL/GenBank/DDBJ databases">
        <title>In-depth cultivation of the pig gut microbiome towards novel bacterial diversity and tailored functional studies.</title>
        <authorList>
            <person name="Wylensek D."/>
            <person name="Hitch T.C.A."/>
            <person name="Clavel T."/>
        </authorList>
    </citation>
    <scope>NUCLEOTIDE SEQUENCE [LARGE SCALE GENOMIC DNA]</scope>
    <source>
        <strain evidence="2 3">Med78-601-WT-4W-RMD-3</strain>
    </source>
</reference>
<dbReference type="RefSeq" id="WP_154482610.1">
    <property type="nucleotide sequence ID" value="NZ_VULR01000002.1"/>
</dbReference>
<dbReference type="Proteomes" id="UP000462760">
    <property type="component" value="Unassembled WGS sequence"/>
</dbReference>
<dbReference type="AlphaFoldDB" id="A0A844FF08"/>
<dbReference type="EMBL" id="VULR01000002">
    <property type="protein sequence ID" value="MSS42593.1"/>
    <property type="molecule type" value="Genomic_DNA"/>
</dbReference>
<gene>
    <name evidence="2" type="ORF">FYJ27_02425</name>
</gene>
<comment type="caution">
    <text evidence="2">The sequence shown here is derived from an EMBL/GenBank/DDBJ whole genome shotgun (WGS) entry which is preliminary data.</text>
</comment>
<dbReference type="Pfam" id="PF14133">
    <property type="entry name" value="DUF4300"/>
    <property type="match status" value="1"/>
</dbReference>